<accession>E3J3L0</accession>
<gene>
    <name evidence="2" type="ordered locus">FraEuI1c_0124</name>
</gene>
<dbReference type="OrthoDB" id="9846191at2"/>
<keyword evidence="1" id="KW-0812">Transmembrane</keyword>
<protein>
    <submittedName>
        <fullName evidence="2">Uncharacterized protein</fullName>
    </submittedName>
</protein>
<keyword evidence="1" id="KW-0472">Membrane</keyword>
<evidence type="ECO:0000313" key="3">
    <source>
        <dbReference type="Proteomes" id="UP000002484"/>
    </source>
</evidence>
<dbReference type="STRING" id="298654.FraEuI1c_0124"/>
<evidence type="ECO:0000256" key="1">
    <source>
        <dbReference type="SAM" id="Phobius"/>
    </source>
</evidence>
<dbReference type="EMBL" id="CP002299">
    <property type="protein sequence ID" value="ADP78212.1"/>
    <property type="molecule type" value="Genomic_DNA"/>
</dbReference>
<dbReference type="Proteomes" id="UP000002484">
    <property type="component" value="Chromosome"/>
</dbReference>
<keyword evidence="3" id="KW-1185">Reference proteome</keyword>
<reference evidence="2 3" key="1">
    <citation type="submission" date="2010-10" db="EMBL/GenBank/DDBJ databases">
        <title>Complete sequence of Frankia sp. EuI1c.</title>
        <authorList>
            <consortium name="US DOE Joint Genome Institute"/>
            <person name="Lucas S."/>
            <person name="Copeland A."/>
            <person name="Lapidus A."/>
            <person name="Cheng J.-F."/>
            <person name="Bruce D."/>
            <person name="Goodwin L."/>
            <person name="Pitluck S."/>
            <person name="Chertkov O."/>
            <person name="Detter J.C."/>
            <person name="Han C."/>
            <person name="Tapia R."/>
            <person name="Land M."/>
            <person name="Hauser L."/>
            <person name="Jeffries C."/>
            <person name="Kyrpides N."/>
            <person name="Ivanova N."/>
            <person name="Mikhailova N."/>
            <person name="Beauchemin N."/>
            <person name="Sen A."/>
            <person name="Sur S.A."/>
            <person name="Gtari M."/>
            <person name="Wall L."/>
            <person name="Tisa L."/>
            <person name="Woyke T."/>
        </authorList>
    </citation>
    <scope>NUCLEOTIDE SEQUENCE [LARGE SCALE GENOMIC DNA]</scope>
    <source>
        <strain evidence="3">DSM 45817 / CECT 9037 / EuI1c</strain>
    </source>
</reference>
<name>E3J3L0_PSEI1</name>
<dbReference type="InParanoid" id="E3J3L0"/>
<proteinExistence type="predicted"/>
<dbReference type="KEGG" id="fri:FraEuI1c_0124"/>
<evidence type="ECO:0000313" key="2">
    <source>
        <dbReference type="EMBL" id="ADP78212.1"/>
    </source>
</evidence>
<organism evidence="2 3">
    <name type="scientific">Pseudofrankia inefficax (strain DSM 45817 / CECT 9037 / DDB 130130 / EuI1c)</name>
    <name type="common">Frankia inefficax</name>
    <dbReference type="NCBI Taxonomy" id="298654"/>
    <lineage>
        <taxon>Bacteria</taxon>
        <taxon>Bacillati</taxon>
        <taxon>Actinomycetota</taxon>
        <taxon>Actinomycetes</taxon>
        <taxon>Frankiales</taxon>
        <taxon>Frankiaceae</taxon>
        <taxon>Pseudofrankia</taxon>
    </lineage>
</organism>
<sequence length="132" mass="13990">MKMWRPGSADPDGSANRWALSHRARLIAAIVAALMVVGALSAWFATERAAAARKNRQAVLCEVADVIVATPSYPELEKFLAVEWRFLTGTAAGTHDAAFSKLVAGLPPRPDPAAVKPVAAYCHAHGMGIVTN</sequence>
<feature type="transmembrane region" description="Helical" evidence="1">
    <location>
        <begin position="26"/>
        <end position="46"/>
    </location>
</feature>
<dbReference type="HOGENOM" id="CLU_1913991_0_0_11"/>
<keyword evidence="1" id="KW-1133">Transmembrane helix</keyword>
<dbReference type="AlphaFoldDB" id="E3J3L0"/>
<dbReference type="RefSeq" id="WP_013421335.1">
    <property type="nucleotide sequence ID" value="NC_014666.1"/>
</dbReference>